<name>A0A6M3ZJ07_9BURK</name>
<dbReference type="EMBL" id="CP008956">
    <property type="protein sequence ID" value="QJP98698.1"/>
    <property type="molecule type" value="Genomic_DNA"/>
</dbReference>
<protein>
    <submittedName>
        <fullName evidence="1">Uncharacterized protein</fullName>
    </submittedName>
</protein>
<organism evidence="1 2">
    <name type="scientific">Herbaspirillum rubrisubalbicans Os34</name>
    <dbReference type="NCBI Taxonomy" id="1235827"/>
    <lineage>
        <taxon>Bacteria</taxon>
        <taxon>Pseudomonadati</taxon>
        <taxon>Pseudomonadota</taxon>
        <taxon>Betaproteobacteria</taxon>
        <taxon>Burkholderiales</taxon>
        <taxon>Oxalobacteraceae</taxon>
        <taxon>Herbaspirillum</taxon>
    </lineage>
</organism>
<gene>
    <name evidence="1" type="ORF">C798_00170</name>
</gene>
<accession>A0A6M3ZJ07</accession>
<dbReference type="AlphaFoldDB" id="A0A6M3ZJ07"/>
<evidence type="ECO:0000313" key="2">
    <source>
        <dbReference type="Proteomes" id="UP000501648"/>
    </source>
</evidence>
<proteinExistence type="predicted"/>
<dbReference type="Proteomes" id="UP000501648">
    <property type="component" value="Chromosome"/>
</dbReference>
<evidence type="ECO:0000313" key="1">
    <source>
        <dbReference type="EMBL" id="QJP98698.1"/>
    </source>
</evidence>
<reference evidence="1 2" key="1">
    <citation type="journal article" date="2012" name="J. Bacteriol.">
        <title>Genome sequence of the pathogenic Herbaspirillum seropedicae strain Os34, isolated from rice roots.</title>
        <authorList>
            <person name="Ye W."/>
            <person name="Ye S."/>
            <person name="Liu J."/>
            <person name="Chang S."/>
            <person name="Chen M."/>
            <person name="Zhu B."/>
            <person name="Guo L."/>
            <person name="An Q."/>
        </authorList>
    </citation>
    <scope>NUCLEOTIDE SEQUENCE [LARGE SCALE GENOMIC DNA]</scope>
    <source>
        <strain evidence="1 2">Os34</strain>
    </source>
</reference>
<sequence>MGALNSGSEKYDVAYLKQNIIPGKTTKDDVMRLFGAPYSQSLDSTSRKDGNESNWTYEKSKEGVDKYMALAHKYLPTGSSLQMYDAEAQVGKVRGANEDVQSVTGTAGKPDEKSGSILRIYFIDNVVKYYRLY</sequence>